<name>A0A151GX28_DRECN</name>
<dbReference type="InParanoid" id="A0A151GX28"/>
<reference evidence="2 3" key="1">
    <citation type="journal article" date="2016" name="Sci. Rep.">
        <title>Insights into Adaptations to a Near-Obligate Nematode Endoparasitic Lifestyle from the Finished Genome of Drechmeria coniospora.</title>
        <authorList>
            <person name="Zhang L."/>
            <person name="Zhou Z."/>
            <person name="Guo Q."/>
            <person name="Fokkens L."/>
            <person name="Miskei M."/>
            <person name="Pocsi I."/>
            <person name="Zhang W."/>
            <person name="Chen M."/>
            <person name="Wang L."/>
            <person name="Sun Y."/>
            <person name="Donzelli B.G."/>
            <person name="Gibson D.M."/>
            <person name="Nelson D.R."/>
            <person name="Luo J.G."/>
            <person name="Rep M."/>
            <person name="Liu H."/>
            <person name="Yang S."/>
            <person name="Wang J."/>
            <person name="Krasnoff S.B."/>
            <person name="Xu Y."/>
            <person name="Molnar I."/>
            <person name="Lin M."/>
        </authorList>
    </citation>
    <scope>NUCLEOTIDE SEQUENCE [LARGE SCALE GENOMIC DNA]</scope>
    <source>
        <strain evidence="2 3">ARSEF 6962</strain>
    </source>
</reference>
<organism evidence="2 3">
    <name type="scientific">Drechmeria coniospora</name>
    <name type="common">Nematophagous fungus</name>
    <name type="synonym">Meria coniospora</name>
    <dbReference type="NCBI Taxonomy" id="98403"/>
    <lineage>
        <taxon>Eukaryota</taxon>
        <taxon>Fungi</taxon>
        <taxon>Dikarya</taxon>
        <taxon>Ascomycota</taxon>
        <taxon>Pezizomycotina</taxon>
        <taxon>Sordariomycetes</taxon>
        <taxon>Hypocreomycetidae</taxon>
        <taxon>Hypocreales</taxon>
        <taxon>Ophiocordycipitaceae</taxon>
        <taxon>Drechmeria</taxon>
    </lineage>
</organism>
<evidence type="ECO:0000256" key="1">
    <source>
        <dbReference type="SAM" id="MobiDB-lite"/>
    </source>
</evidence>
<evidence type="ECO:0000313" key="3">
    <source>
        <dbReference type="Proteomes" id="UP000076580"/>
    </source>
</evidence>
<sequence>MATEASQKGGSATSHVLPVVFPPAYDVQIEDQEWDSNFELDNSPSDSSLPEAYNLQLFLSPEAKTTTMQGMDWTAELIVYAKNHKYDAPPSKRRSLLNFSIFQQLFTPTISALHPVCKSRMTKVEAHQTEAPTASDGPPDIPPPSYDNVQIGDQDLDSKSEPDDGSCDSLPDKYNLWLSFFPDAKITTMEGVDWEAELIVYAKNVQKLMKDGFYWTEANVQKNKGYLLIGRESLPSEIRQDGHWSHARCYQLSDRSSHSTTTGDIQWLATLWVYAHEVSVLSNFRLHDLSVNKIASAHAKNTEGRMIYEFNATLPHSNFNAIYDDKPLKGWWPWPKQS</sequence>
<comment type="caution">
    <text evidence="2">The sequence shown here is derived from an EMBL/GenBank/DDBJ whole genome shotgun (WGS) entry which is preliminary data.</text>
</comment>
<protein>
    <submittedName>
        <fullName evidence="2">Uncharacterized protein</fullName>
    </submittedName>
</protein>
<dbReference type="AlphaFoldDB" id="A0A151GX28"/>
<dbReference type="EMBL" id="LAYC01000001">
    <property type="protein sequence ID" value="KYK61656.1"/>
    <property type="molecule type" value="Genomic_DNA"/>
</dbReference>
<accession>A0A151GX28</accession>
<feature type="region of interest" description="Disordered" evidence="1">
    <location>
        <begin position="123"/>
        <end position="167"/>
    </location>
</feature>
<proteinExistence type="predicted"/>
<gene>
    <name evidence="2" type="ORF">DCS_02799</name>
</gene>
<dbReference type="Proteomes" id="UP000076580">
    <property type="component" value="Chromosome 01"/>
</dbReference>
<keyword evidence="3" id="KW-1185">Reference proteome</keyword>
<dbReference type="GeneID" id="63715442"/>
<dbReference type="RefSeq" id="XP_040661008.1">
    <property type="nucleotide sequence ID" value="XM_040800125.1"/>
</dbReference>
<evidence type="ECO:0000313" key="2">
    <source>
        <dbReference type="EMBL" id="KYK61656.1"/>
    </source>
</evidence>